<dbReference type="Proteomes" id="UP000187209">
    <property type="component" value="Unassembled WGS sequence"/>
</dbReference>
<feature type="transmembrane region" description="Helical" evidence="1">
    <location>
        <begin position="60"/>
        <end position="81"/>
    </location>
</feature>
<dbReference type="EMBL" id="MPUH01001624">
    <property type="protein sequence ID" value="OMJ66824.1"/>
    <property type="molecule type" value="Genomic_DNA"/>
</dbReference>
<evidence type="ECO:0000313" key="3">
    <source>
        <dbReference type="EMBL" id="OMJ66824.1"/>
    </source>
</evidence>
<organism evidence="3 4">
    <name type="scientific">Stentor coeruleus</name>
    <dbReference type="NCBI Taxonomy" id="5963"/>
    <lineage>
        <taxon>Eukaryota</taxon>
        <taxon>Sar</taxon>
        <taxon>Alveolata</taxon>
        <taxon>Ciliophora</taxon>
        <taxon>Postciliodesmatophora</taxon>
        <taxon>Heterotrichea</taxon>
        <taxon>Heterotrichida</taxon>
        <taxon>Stentoridae</taxon>
        <taxon>Stentor</taxon>
    </lineage>
</organism>
<feature type="transmembrane region" description="Helical" evidence="1">
    <location>
        <begin position="223"/>
        <end position="247"/>
    </location>
</feature>
<keyword evidence="1" id="KW-0812">Transmembrane</keyword>
<keyword evidence="1" id="KW-1133">Transmembrane helix</keyword>
<feature type="transmembrane region" description="Helical" evidence="1">
    <location>
        <begin position="157"/>
        <end position="177"/>
    </location>
</feature>
<dbReference type="SUPFAM" id="SSF48317">
    <property type="entry name" value="Acid phosphatase/Vanadium-dependent haloperoxidase"/>
    <property type="match status" value="1"/>
</dbReference>
<comment type="caution">
    <text evidence="3">The sequence shown here is derived from an EMBL/GenBank/DDBJ whole genome shotgun (WGS) entry which is preliminary data.</text>
</comment>
<feature type="transmembrane region" description="Helical" evidence="1">
    <location>
        <begin position="88"/>
        <end position="108"/>
    </location>
</feature>
<dbReference type="Pfam" id="PF01569">
    <property type="entry name" value="PAP2"/>
    <property type="match status" value="1"/>
</dbReference>
<gene>
    <name evidence="3" type="ORF">SteCoe_36192</name>
</gene>
<feature type="transmembrane region" description="Helical" evidence="1">
    <location>
        <begin position="12"/>
        <end position="31"/>
    </location>
</feature>
<dbReference type="Gene3D" id="1.20.144.10">
    <property type="entry name" value="Phosphatidic acid phosphatase type 2/haloperoxidase"/>
    <property type="match status" value="1"/>
</dbReference>
<evidence type="ECO:0000256" key="1">
    <source>
        <dbReference type="SAM" id="Phobius"/>
    </source>
</evidence>
<name>A0A1R2AQM8_9CILI</name>
<dbReference type="InterPro" id="IPR000326">
    <property type="entry name" value="PAP2/HPO"/>
</dbReference>
<sequence length="391" mass="45166">MKGRNNVKISVTFKIISAMLVVFVIPFQVILKKPLMKGTIDFITWIQHRRTHSGIYFFELFQYFGDGTLLNVVGPIIYNFLHPKRSSVIIISSTIVHFFGNFFGTLLQEERPFWYSSKVRPELCSKGYGNPSMTILITATFMPMLFIELFHKHKYRWVGYSLLIFIILMGSISRVYLGGSFPHQVIITLFLAFSFVTLYFSLNKDISKLCFNSCYGYYKNRMYLVKWVIFSFALMILEGIIELVIYVTPSNYAKIISNAVTHCDVNYNPNGKYNLQNSLEIFFGVGFAFGCMLSSKYLSIYWITTEWWKRIFRAILASGINFGIIVGFNYISTDNFFSEVVVHHIVPNFLCGFLFTGFMPFALYKTSLIGRIKPIVDTEHAISKFEDKAII</sequence>
<feature type="transmembrane region" description="Helical" evidence="1">
    <location>
        <begin position="128"/>
        <end position="150"/>
    </location>
</feature>
<feature type="transmembrane region" description="Helical" evidence="1">
    <location>
        <begin position="183"/>
        <end position="202"/>
    </location>
</feature>
<proteinExistence type="predicted"/>
<feature type="domain" description="Phosphatidic acid phosphatase type 2/haloperoxidase" evidence="2">
    <location>
        <begin position="92"/>
        <end position="203"/>
    </location>
</feature>
<keyword evidence="1" id="KW-0472">Membrane</keyword>
<keyword evidence="4" id="KW-1185">Reference proteome</keyword>
<feature type="transmembrane region" description="Helical" evidence="1">
    <location>
        <begin position="344"/>
        <end position="364"/>
    </location>
</feature>
<protein>
    <recommendedName>
        <fullName evidence="2">Phosphatidic acid phosphatase type 2/haloperoxidase domain-containing protein</fullName>
    </recommendedName>
</protein>
<evidence type="ECO:0000259" key="2">
    <source>
        <dbReference type="Pfam" id="PF01569"/>
    </source>
</evidence>
<reference evidence="3 4" key="1">
    <citation type="submission" date="2016-11" db="EMBL/GenBank/DDBJ databases">
        <title>The macronuclear genome of Stentor coeruleus: a giant cell with tiny introns.</title>
        <authorList>
            <person name="Slabodnick M."/>
            <person name="Ruby J.G."/>
            <person name="Reiff S.B."/>
            <person name="Swart E.C."/>
            <person name="Gosai S."/>
            <person name="Prabakaran S."/>
            <person name="Witkowska E."/>
            <person name="Larue G.E."/>
            <person name="Fisher S."/>
            <person name="Freeman R.M."/>
            <person name="Gunawardena J."/>
            <person name="Chu W."/>
            <person name="Stover N.A."/>
            <person name="Gregory B.D."/>
            <person name="Nowacki M."/>
            <person name="Derisi J."/>
            <person name="Roy S.W."/>
            <person name="Marshall W.F."/>
            <person name="Sood P."/>
        </authorList>
    </citation>
    <scope>NUCLEOTIDE SEQUENCE [LARGE SCALE GENOMIC DNA]</scope>
    <source>
        <strain evidence="3">WM001</strain>
    </source>
</reference>
<dbReference type="AlphaFoldDB" id="A0A1R2AQM8"/>
<accession>A0A1R2AQM8</accession>
<evidence type="ECO:0000313" key="4">
    <source>
        <dbReference type="Proteomes" id="UP000187209"/>
    </source>
</evidence>
<dbReference type="InterPro" id="IPR036938">
    <property type="entry name" value="PAP2/HPO_sf"/>
</dbReference>
<feature type="transmembrane region" description="Helical" evidence="1">
    <location>
        <begin position="311"/>
        <end position="332"/>
    </location>
</feature>
<feature type="transmembrane region" description="Helical" evidence="1">
    <location>
        <begin position="281"/>
        <end position="304"/>
    </location>
</feature>